<keyword evidence="9" id="KW-0443">Lipid metabolism</keyword>
<evidence type="ECO:0000313" key="15">
    <source>
        <dbReference type="Proteomes" id="UP001293791"/>
    </source>
</evidence>
<reference evidence="14 15" key="1">
    <citation type="submission" date="2023-02" db="EMBL/GenBank/DDBJ databases">
        <title>Host association and intracellularity evolved multiple times independently in the Rickettsiales.</title>
        <authorList>
            <person name="Castelli M."/>
            <person name="Nardi T."/>
            <person name="Gammuto L."/>
            <person name="Bellinzona G."/>
            <person name="Sabaneyeva E."/>
            <person name="Potekhin A."/>
            <person name="Serra V."/>
            <person name="Petroni G."/>
            <person name="Sassera D."/>
        </authorList>
    </citation>
    <scope>NUCLEOTIDE SEQUENCE [LARGE SCALE GENOMIC DNA]</scope>
    <source>
        <strain evidence="14 15">BOD18</strain>
    </source>
</reference>
<name>A0ABU5L948_9RICK</name>
<evidence type="ECO:0000256" key="9">
    <source>
        <dbReference type="ARBA" id="ARBA00023098"/>
    </source>
</evidence>
<evidence type="ECO:0000256" key="8">
    <source>
        <dbReference type="ARBA" id="ARBA00023004"/>
    </source>
</evidence>
<comment type="subcellular location">
    <subcellularLocation>
        <location evidence="1">Membrane</location>
        <topology evidence="1">Multi-pass membrane protein</topology>
    </subcellularLocation>
</comment>
<evidence type="ECO:0000256" key="1">
    <source>
        <dbReference type="ARBA" id="ARBA00004141"/>
    </source>
</evidence>
<comment type="caution">
    <text evidence="14">The sequence shown here is derived from an EMBL/GenBank/DDBJ whole genome shotgun (WGS) entry which is preliminary data.</text>
</comment>
<keyword evidence="11" id="KW-0275">Fatty acid biosynthesis</keyword>
<keyword evidence="4 12" id="KW-0812">Transmembrane</keyword>
<evidence type="ECO:0000256" key="5">
    <source>
        <dbReference type="ARBA" id="ARBA00022832"/>
    </source>
</evidence>
<feature type="transmembrane region" description="Helical" evidence="12">
    <location>
        <begin position="12"/>
        <end position="34"/>
    </location>
</feature>
<dbReference type="CDD" id="cd03505">
    <property type="entry name" value="Delta9-FADS-like"/>
    <property type="match status" value="1"/>
</dbReference>
<evidence type="ECO:0000256" key="12">
    <source>
        <dbReference type="SAM" id="Phobius"/>
    </source>
</evidence>
<evidence type="ECO:0000256" key="4">
    <source>
        <dbReference type="ARBA" id="ARBA00022692"/>
    </source>
</evidence>
<keyword evidence="5" id="KW-0276">Fatty acid metabolism</keyword>
<dbReference type="InterPro" id="IPR005804">
    <property type="entry name" value="FA_desaturase_dom"/>
</dbReference>
<evidence type="ECO:0000256" key="11">
    <source>
        <dbReference type="ARBA" id="ARBA00023160"/>
    </source>
</evidence>
<keyword evidence="7" id="KW-0560">Oxidoreductase</keyword>
<evidence type="ECO:0000256" key="6">
    <source>
        <dbReference type="ARBA" id="ARBA00022989"/>
    </source>
</evidence>
<gene>
    <name evidence="14" type="ORF">Cyrtocomes_01032</name>
</gene>
<evidence type="ECO:0000313" key="14">
    <source>
        <dbReference type="EMBL" id="MDZ5762641.1"/>
    </source>
</evidence>
<dbReference type="PROSITE" id="PS51257">
    <property type="entry name" value="PROKAR_LIPOPROTEIN"/>
    <property type="match status" value="1"/>
</dbReference>
<dbReference type="Pfam" id="PF00487">
    <property type="entry name" value="FA_desaturase"/>
    <property type="match status" value="1"/>
</dbReference>
<keyword evidence="15" id="KW-1185">Reference proteome</keyword>
<keyword evidence="6 12" id="KW-1133">Transmembrane helix</keyword>
<feature type="transmembrane region" description="Helical" evidence="12">
    <location>
        <begin position="167"/>
        <end position="200"/>
    </location>
</feature>
<evidence type="ECO:0000256" key="3">
    <source>
        <dbReference type="ARBA" id="ARBA00022516"/>
    </source>
</evidence>
<protein>
    <submittedName>
        <fullName evidence="14">Acyl-CoA desaturase</fullName>
    </submittedName>
</protein>
<evidence type="ECO:0000259" key="13">
    <source>
        <dbReference type="Pfam" id="PF00487"/>
    </source>
</evidence>
<feature type="domain" description="Fatty acid desaturase" evidence="13">
    <location>
        <begin position="52"/>
        <end position="266"/>
    </location>
</feature>
<keyword evidence="8" id="KW-0408">Iron</keyword>
<dbReference type="InterPro" id="IPR015876">
    <property type="entry name" value="Acyl-CoA_DS"/>
</dbReference>
<keyword evidence="3" id="KW-0444">Lipid biosynthesis</keyword>
<evidence type="ECO:0000256" key="7">
    <source>
        <dbReference type="ARBA" id="ARBA00023002"/>
    </source>
</evidence>
<keyword evidence="10 12" id="KW-0472">Membrane</keyword>
<proteinExistence type="inferred from homology"/>
<comment type="similarity">
    <text evidence="2">Belongs to the fatty acid desaturase type 2 family.</text>
</comment>
<dbReference type="PANTHER" id="PTHR11351:SF31">
    <property type="entry name" value="DESATURASE 1, ISOFORM A-RELATED"/>
    <property type="match status" value="1"/>
</dbReference>
<accession>A0ABU5L948</accession>
<dbReference type="RefSeq" id="WP_322498095.1">
    <property type="nucleotide sequence ID" value="NZ_JARGYT010000079.1"/>
</dbReference>
<feature type="transmembrane region" description="Helical" evidence="12">
    <location>
        <begin position="46"/>
        <end position="67"/>
    </location>
</feature>
<evidence type="ECO:0000256" key="2">
    <source>
        <dbReference type="ARBA" id="ARBA00008749"/>
    </source>
</evidence>
<sequence>MEKERVLTLRNLNLKVFSILILYPIFVFGCVFLYSSYYGGIGSFEIITSIVAYYVANISVGVGLHRLWSHNAFKTNKVVEFILMLFTSGTFQGPVLAWASDHRFHHAYTDEVMDPHSPKKFRDNKLLGFFWSHFGWMLFSEQRKNLDRSTLKLLGSNKMLVWQLRNYWFISLFMNLVFPPVLGFMLFGTLKAAIAFYVFVGFGRAIQQHATFCVNSACHFLGTKKYIDGTAGDIWWLALFLLGENWHNFHHAFPRDYRNGHKWYHFDVHKWIIYTMSKIGLATDLVVTPESRIHVKAEEVTESVYSALYNKLLLLKEESEKIAAFASKKIQNFEKIASVAIESSKKEIYHRLLLVEESAKLISLKAEGAFNGSIKIKKRFVKKLSEELNKLRDSLNAYHLNELSADL</sequence>
<organism evidence="14 15">
    <name type="scientific">Candidatus Cyrtobacter comes</name>
    <dbReference type="NCBI Taxonomy" id="675776"/>
    <lineage>
        <taxon>Bacteria</taxon>
        <taxon>Pseudomonadati</taxon>
        <taxon>Pseudomonadota</taxon>
        <taxon>Alphaproteobacteria</taxon>
        <taxon>Rickettsiales</taxon>
        <taxon>Candidatus Midichloriaceae</taxon>
        <taxon>Candidatus Cyrtobacter</taxon>
    </lineage>
</organism>
<dbReference type="EMBL" id="JARGYT010000079">
    <property type="protein sequence ID" value="MDZ5762641.1"/>
    <property type="molecule type" value="Genomic_DNA"/>
</dbReference>
<evidence type="ECO:0000256" key="10">
    <source>
        <dbReference type="ARBA" id="ARBA00023136"/>
    </source>
</evidence>
<dbReference type="PANTHER" id="PTHR11351">
    <property type="entry name" value="ACYL-COA DESATURASE"/>
    <property type="match status" value="1"/>
</dbReference>
<dbReference type="Proteomes" id="UP001293791">
    <property type="component" value="Unassembled WGS sequence"/>
</dbReference>
<dbReference type="PRINTS" id="PR00075">
    <property type="entry name" value="FACDDSATRASE"/>
</dbReference>